<organism evidence="1 2">
    <name type="scientific">Xaviernesmea oryzae</name>
    <dbReference type="NCBI Taxonomy" id="464029"/>
    <lineage>
        <taxon>Bacteria</taxon>
        <taxon>Pseudomonadati</taxon>
        <taxon>Pseudomonadota</taxon>
        <taxon>Alphaproteobacteria</taxon>
        <taxon>Hyphomicrobiales</taxon>
        <taxon>Rhizobiaceae</taxon>
        <taxon>Rhizobium/Agrobacterium group</taxon>
        <taxon>Xaviernesmea</taxon>
    </lineage>
</organism>
<protein>
    <submittedName>
        <fullName evidence="1">Uncharacterized protein</fullName>
    </submittedName>
</protein>
<gene>
    <name evidence="1" type="ORF">SAMN02982989_2631</name>
</gene>
<dbReference type="RefSeq" id="WP_159457649.1">
    <property type="nucleotide sequence ID" value="NZ_FXAF01000006.1"/>
</dbReference>
<keyword evidence="2" id="KW-1185">Reference proteome</keyword>
<dbReference type="AlphaFoldDB" id="A0A1X7FB80"/>
<sequence>MTTALLHPIRTLRENLSHIGVAVNASRELSRAGAARYSSEKVNPVTAAIPL</sequence>
<reference evidence="2" key="1">
    <citation type="submission" date="2017-04" db="EMBL/GenBank/DDBJ databases">
        <authorList>
            <person name="Varghese N."/>
            <person name="Submissions S."/>
        </authorList>
    </citation>
    <scope>NUCLEOTIDE SEQUENCE [LARGE SCALE GENOMIC DNA]</scope>
    <source>
        <strain evidence="2">B4P</strain>
    </source>
</reference>
<dbReference type="Proteomes" id="UP000192903">
    <property type="component" value="Unassembled WGS sequence"/>
</dbReference>
<dbReference type="EMBL" id="FXAF01000006">
    <property type="protein sequence ID" value="SMF49327.1"/>
    <property type="molecule type" value="Genomic_DNA"/>
</dbReference>
<evidence type="ECO:0000313" key="2">
    <source>
        <dbReference type="Proteomes" id="UP000192903"/>
    </source>
</evidence>
<accession>A0A1X7FB80</accession>
<name>A0A1X7FB80_9HYPH</name>
<evidence type="ECO:0000313" key="1">
    <source>
        <dbReference type="EMBL" id="SMF49327.1"/>
    </source>
</evidence>
<dbReference type="OrthoDB" id="8399010at2"/>
<proteinExistence type="predicted"/>
<dbReference type="STRING" id="464029.SAMN02982989_2631"/>